<name>A0A4U6WHS3_SETVI</name>
<dbReference type="EMBL" id="CM016552">
    <property type="protein sequence ID" value="TKW42468.1"/>
    <property type="molecule type" value="Genomic_DNA"/>
</dbReference>
<dbReference type="AlphaFoldDB" id="A0A4U6WHS3"/>
<dbReference type="Proteomes" id="UP000298652">
    <property type="component" value="Chromosome 1"/>
</dbReference>
<evidence type="ECO:0000256" key="1">
    <source>
        <dbReference type="SAM" id="MobiDB-lite"/>
    </source>
</evidence>
<protein>
    <submittedName>
        <fullName evidence="2">Uncharacterized protein</fullName>
    </submittedName>
</protein>
<keyword evidence="3" id="KW-1185">Reference proteome</keyword>
<accession>A0A4U6WHS3</accession>
<feature type="compositionally biased region" description="Gly residues" evidence="1">
    <location>
        <begin position="1"/>
        <end position="11"/>
    </location>
</feature>
<evidence type="ECO:0000313" key="3">
    <source>
        <dbReference type="Proteomes" id="UP000298652"/>
    </source>
</evidence>
<feature type="region of interest" description="Disordered" evidence="1">
    <location>
        <begin position="1"/>
        <end position="23"/>
    </location>
</feature>
<gene>
    <name evidence="2" type="ORF">SEVIR_1G387233v2</name>
</gene>
<sequence length="95" mass="9913">MAGGLRGVSGGGDRHGSGGRLRVARRGRVDVAVRAADDNRREGPTAGASALWVARPAVPLPADGGRRRQGQSGFIEPGRIARIANQNLFFAACEH</sequence>
<organism evidence="2 3">
    <name type="scientific">Setaria viridis</name>
    <name type="common">Green bristlegrass</name>
    <name type="synonym">Setaria italica subsp. viridis</name>
    <dbReference type="NCBI Taxonomy" id="4556"/>
    <lineage>
        <taxon>Eukaryota</taxon>
        <taxon>Viridiplantae</taxon>
        <taxon>Streptophyta</taxon>
        <taxon>Embryophyta</taxon>
        <taxon>Tracheophyta</taxon>
        <taxon>Spermatophyta</taxon>
        <taxon>Magnoliopsida</taxon>
        <taxon>Liliopsida</taxon>
        <taxon>Poales</taxon>
        <taxon>Poaceae</taxon>
        <taxon>PACMAD clade</taxon>
        <taxon>Panicoideae</taxon>
        <taxon>Panicodae</taxon>
        <taxon>Paniceae</taxon>
        <taxon>Cenchrinae</taxon>
        <taxon>Setaria</taxon>
    </lineage>
</organism>
<evidence type="ECO:0000313" key="2">
    <source>
        <dbReference type="EMBL" id="TKW42468.1"/>
    </source>
</evidence>
<reference evidence="2" key="1">
    <citation type="submission" date="2019-03" db="EMBL/GenBank/DDBJ databases">
        <title>WGS assembly of Setaria viridis.</title>
        <authorList>
            <person name="Huang P."/>
            <person name="Jenkins J."/>
            <person name="Grimwood J."/>
            <person name="Barry K."/>
            <person name="Healey A."/>
            <person name="Mamidi S."/>
            <person name="Sreedasyam A."/>
            <person name="Shu S."/>
            <person name="Feldman M."/>
            <person name="Wu J."/>
            <person name="Yu Y."/>
            <person name="Chen C."/>
            <person name="Johnson J."/>
            <person name="Rokhsar D."/>
            <person name="Baxter I."/>
            <person name="Schmutz J."/>
            <person name="Brutnell T."/>
            <person name="Kellogg E."/>
        </authorList>
    </citation>
    <scope>NUCLEOTIDE SEQUENCE [LARGE SCALE GENOMIC DNA]</scope>
</reference>
<proteinExistence type="predicted"/>
<dbReference type="Gramene" id="TKW42468">
    <property type="protein sequence ID" value="TKW42468"/>
    <property type="gene ID" value="SEVIR_1G387233v2"/>
</dbReference>